<proteinExistence type="predicted"/>
<evidence type="ECO:0000256" key="4">
    <source>
        <dbReference type="PIRSR" id="PIRSR637359-2"/>
    </source>
</evidence>
<feature type="domain" description="Sulfotransferase" evidence="6">
    <location>
        <begin position="80"/>
        <end position="323"/>
    </location>
</feature>
<dbReference type="InterPro" id="IPR027417">
    <property type="entry name" value="P-loop_NTPase"/>
</dbReference>
<keyword evidence="8" id="KW-1185">Reference proteome</keyword>
<feature type="binding site" evidence="4">
    <location>
        <begin position="333"/>
        <end position="337"/>
    </location>
    <ligand>
        <name>3'-phosphoadenylyl sulfate</name>
        <dbReference type="ChEBI" id="CHEBI:58339"/>
    </ligand>
</feature>
<dbReference type="GO" id="GO:0008467">
    <property type="term" value="F:[heparan sulfate]-glucosamine 3-sulfotransferase activity"/>
    <property type="evidence" value="ECO:0000318"/>
    <property type="project" value="GO_Central"/>
</dbReference>
<dbReference type="Gene3D" id="3.40.50.300">
    <property type="entry name" value="P-loop containing nucleotide triphosphate hydrolases"/>
    <property type="match status" value="1"/>
</dbReference>
<dbReference type="RefSeq" id="XP_011678907.2">
    <property type="nucleotide sequence ID" value="XM_011680605.2"/>
</dbReference>
<dbReference type="EnsemblMetazoa" id="XM_011680604">
    <property type="protein sequence ID" value="XP_011678906"/>
    <property type="gene ID" value="LOC100891959"/>
</dbReference>
<keyword evidence="5" id="KW-1015">Disulfide bond</keyword>
<keyword evidence="2" id="KW-0325">Glycoprotein</keyword>
<protein>
    <recommendedName>
        <fullName evidence="6">Sulfotransferase domain-containing protein</fullName>
    </recommendedName>
</protein>
<dbReference type="EnsemblMetazoa" id="XM_011680609">
    <property type="protein sequence ID" value="XP_011678911"/>
    <property type="gene ID" value="LOC100891959"/>
</dbReference>
<evidence type="ECO:0000259" key="6">
    <source>
        <dbReference type="Pfam" id="PF00685"/>
    </source>
</evidence>
<reference evidence="7" key="2">
    <citation type="submission" date="2021-01" db="UniProtKB">
        <authorList>
            <consortium name="EnsemblMetazoa"/>
        </authorList>
    </citation>
    <scope>IDENTIFICATION</scope>
</reference>
<dbReference type="InParanoid" id="A0A7M7HPF9"/>
<sequence length="370" mass="42904">MWNNRRQFILGSLLFLGTVTFFMIVGDLRVVGVTSVHSKDQSHPVSIHDHGCYTISNTFANTAHSNEVLEERSCSKSVPNVLIIGSKKCGTTTLKNFLGFHPQIAAAETEAHYYDTNIFMGLDWFIDQLPYALPNQLVVEKTPRYLVYPGVQEKMKKDLSPDIKLIIVLREPVTRAISDFTHITFKRYTSEKHLRDKRTDGKPSMSPEQAALRKHFKKIEAKNNQRYPNYDKMGLTFEDSVLTDKGDIDVNSAIIDTSIYVKYLKKWLKYYSRDQILVLDGEQLILEPYQIMQKVEKFLGIEPYFLPENFHFNVQKRFYCLSQPIYACMKPSKGRVHPSVSDEIVDKLKQFYTPYNIELEELLNQTFSWT</sequence>
<reference evidence="8" key="1">
    <citation type="submission" date="2015-02" db="EMBL/GenBank/DDBJ databases">
        <title>Genome sequencing for Strongylocentrotus purpuratus.</title>
        <authorList>
            <person name="Murali S."/>
            <person name="Liu Y."/>
            <person name="Vee V."/>
            <person name="English A."/>
            <person name="Wang M."/>
            <person name="Skinner E."/>
            <person name="Han Y."/>
            <person name="Muzny D.M."/>
            <person name="Worley K.C."/>
            <person name="Gibbs R.A."/>
        </authorList>
    </citation>
    <scope>NUCLEOTIDE SEQUENCE</scope>
</reference>
<feature type="active site" description="For sulfotransferase activity" evidence="3">
    <location>
        <position position="88"/>
    </location>
</feature>
<dbReference type="SUPFAM" id="SSF52540">
    <property type="entry name" value="P-loop containing nucleoside triphosphate hydrolases"/>
    <property type="match status" value="1"/>
</dbReference>
<dbReference type="InterPro" id="IPR037359">
    <property type="entry name" value="NST/OST"/>
</dbReference>
<dbReference type="PANTHER" id="PTHR10605">
    <property type="entry name" value="HEPARAN SULFATE SULFOTRANSFERASE"/>
    <property type="match status" value="1"/>
</dbReference>
<dbReference type="AlphaFoldDB" id="A0A7M7HPF9"/>
<dbReference type="OrthoDB" id="411451at2759"/>
<evidence type="ECO:0000256" key="1">
    <source>
        <dbReference type="ARBA" id="ARBA00022679"/>
    </source>
</evidence>
<evidence type="ECO:0000313" key="7">
    <source>
        <dbReference type="EnsemblMetazoa" id="XP_011678912"/>
    </source>
</evidence>
<dbReference type="RefSeq" id="XP_011678912.2">
    <property type="nucleotide sequence ID" value="XM_011680610.2"/>
</dbReference>
<dbReference type="RefSeq" id="XP_011678911.2">
    <property type="nucleotide sequence ID" value="XM_011680609.2"/>
</dbReference>
<feature type="disulfide bond" evidence="5">
    <location>
        <begin position="320"/>
        <end position="328"/>
    </location>
</feature>
<name>A0A7M7HPF9_STRPU</name>
<dbReference type="EnsemblMetazoa" id="XM_011680610">
    <property type="protein sequence ID" value="XP_011678912"/>
    <property type="gene ID" value="LOC100891959"/>
</dbReference>
<dbReference type="RefSeq" id="XP_011678906.2">
    <property type="nucleotide sequence ID" value="XM_011680604.2"/>
</dbReference>
<dbReference type="Proteomes" id="UP000007110">
    <property type="component" value="Unassembled WGS sequence"/>
</dbReference>
<evidence type="ECO:0000313" key="8">
    <source>
        <dbReference type="Proteomes" id="UP000007110"/>
    </source>
</evidence>
<dbReference type="RefSeq" id="XP_011678909.2">
    <property type="nucleotide sequence ID" value="XM_011680607.2"/>
</dbReference>
<dbReference type="OMA" id="PHEESHV"/>
<dbReference type="Pfam" id="PF00685">
    <property type="entry name" value="Sulfotransfer_1"/>
    <property type="match status" value="1"/>
</dbReference>
<dbReference type="InterPro" id="IPR000863">
    <property type="entry name" value="Sulfotransferase_dom"/>
</dbReference>
<dbReference type="EnsemblMetazoa" id="XM_011680605">
    <property type="protein sequence ID" value="XP_011678907"/>
    <property type="gene ID" value="LOC100891959"/>
</dbReference>
<evidence type="ECO:0000256" key="2">
    <source>
        <dbReference type="ARBA" id="ARBA00023180"/>
    </source>
</evidence>
<evidence type="ECO:0000256" key="5">
    <source>
        <dbReference type="PIRSR" id="PIRSR637359-3"/>
    </source>
</evidence>
<dbReference type="EnsemblMetazoa" id="XM_003726899">
    <property type="protein sequence ID" value="XP_003726947"/>
    <property type="gene ID" value="LOC100891959"/>
</dbReference>
<feature type="binding site" evidence="4">
    <location>
        <position position="178"/>
    </location>
    <ligand>
        <name>3'-phosphoadenylyl sulfate</name>
        <dbReference type="ChEBI" id="CHEBI:58339"/>
    </ligand>
</feature>
<keyword evidence="1" id="KW-0808">Transferase</keyword>
<dbReference type="PANTHER" id="PTHR10605:SF65">
    <property type="entry name" value="GH20068P"/>
    <property type="match status" value="1"/>
</dbReference>
<dbReference type="EnsemblMetazoa" id="XM_011680607">
    <property type="protein sequence ID" value="XP_011678909"/>
    <property type="gene ID" value="LOC100891959"/>
</dbReference>
<evidence type="ECO:0000256" key="3">
    <source>
        <dbReference type="PIRSR" id="PIRSR637359-1"/>
    </source>
</evidence>
<dbReference type="KEGG" id="spu:100891959"/>
<feature type="binding site" evidence="4">
    <location>
        <position position="319"/>
    </location>
    <ligand>
        <name>3'-phosphoadenylyl sulfate</name>
        <dbReference type="ChEBI" id="CHEBI:58339"/>
    </ligand>
</feature>
<feature type="binding site" evidence="4">
    <location>
        <position position="170"/>
    </location>
    <ligand>
        <name>3'-phosphoadenylyl sulfate</name>
        <dbReference type="ChEBI" id="CHEBI:58339"/>
    </ligand>
</feature>
<dbReference type="GeneID" id="100891959"/>
<organism evidence="7 8">
    <name type="scientific">Strongylocentrotus purpuratus</name>
    <name type="common">Purple sea urchin</name>
    <dbReference type="NCBI Taxonomy" id="7668"/>
    <lineage>
        <taxon>Eukaryota</taxon>
        <taxon>Metazoa</taxon>
        <taxon>Echinodermata</taxon>
        <taxon>Eleutherozoa</taxon>
        <taxon>Echinozoa</taxon>
        <taxon>Echinoidea</taxon>
        <taxon>Euechinoidea</taxon>
        <taxon>Echinacea</taxon>
        <taxon>Camarodonta</taxon>
        <taxon>Echinidea</taxon>
        <taxon>Strongylocentrotidae</taxon>
        <taxon>Strongylocentrotus</taxon>
    </lineage>
</organism>
<dbReference type="RefSeq" id="XP_003726947.2">
    <property type="nucleotide sequence ID" value="XM_003726899.3"/>
</dbReference>
<accession>A0A7M7HPF9</accession>
<dbReference type="FunFam" id="3.40.50.300:FF:004163">
    <property type="entry name" value="Uncharacterized protein"/>
    <property type="match status" value="1"/>
</dbReference>